<evidence type="ECO:0000313" key="2">
    <source>
        <dbReference type="EMBL" id="AQL03037.1"/>
    </source>
</evidence>
<sequence length="45" mass="4940">MEASAPRSTASGRWCPAPSSTPSLSVPQRFRPRPPLPLQHVQTQQ</sequence>
<proteinExistence type="predicted"/>
<evidence type="ECO:0000256" key="1">
    <source>
        <dbReference type="SAM" id="MobiDB-lite"/>
    </source>
</evidence>
<organism evidence="2">
    <name type="scientific">Zea mays</name>
    <name type="common">Maize</name>
    <dbReference type="NCBI Taxonomy" id="4577"/>
    <lineage>
        <taxon>Eukaryota</taxon>
        <taxon>Viridiplantae</taxon>
        <taxon>Streptophyta</taxon>
        <taxon>Embryophyta</taxon>
        <taxon>Tracheophyta</taxon>
        <taxon>Spermatophyta</taxon>
        <taxon>Magnoliopsida</taxon>
        <taxon>Liliopsida</taxon>
        <taxon>Poales</taxon>
        <taxon>Poaceae</taxon>
        <taxon>PACMAD clade</taxon>
        <taxon>Panicoideae</taxon>
        <taxon>Andropogonodae</taxon>
        <taxon>Andropogoneae</taxon>
        <taxon>Tripsacinae</taxon>
        <taxon>Zea</taxon>
    </lineage>
</organism>
<feature type="compositionally biased region" description="Polar residues" evidence="1">
    <location>
        <begin position="1"/>
        <end position="11"/>
    </location>
</feature>
<dbReference type="SMR" id="A0A1D6NYH0"/>
<accession>A0A1D6NYH0</accession>
<feature type="region of interest" description="Disordered" evidence="1">
    <location>
        <begin position="1"/>
        <end position="45"/>
    </location>
</feature>
<name>A0A1D6NYH0_MAIZE</name>
<protein>
    <submittedName>
        <fullName evidence="2">Uncharacterized protein</fullName>
    </submittedName>
</protein>
<dbReference type="EMBL" id="CM000785">
    <property type="protein sequence ID" value="AQL03037.1"/>
    <property type="molecule type" value="Genomic_DNA"/>
</dbReference>
<dbReference type="AlphaFoldDB" id="A0A1D6NYH0"/>
<dbReference type="InParanoid" id="A0A1D6NYH0"/>
<reference evidence="2" key="1">
    <citation type="submission" date="2015-12" db="EMBL/GenBank/DDBJ databases">
        <title>Update maize B73 reference genome by single molecule sequencing technologies.</title>
        <authorList>
            <consortium name="Maize Genome Sequencing Project"/>
            <person name="Ware D."/>
        </authorList>
    </citation>
    <scope>NUCLEOTIDE SEQUENCE</scope>
    <source>
        <tissue evidence="2">Seedling</tissue>
    </source>
</reference>
<gene>
    <name evidence="2" type="ORF">ZEAMMB73_Zm00001d045723</name>
</gene>